<evidence type="ECO:0000313" key="3">
    <source>
        <dbReference type="Proteomes" id="UP000242662"/>
    </source>
</evidence>
<evidence type="ECO:0000313" key="2">
    <source>
        <dbReference type="EMBL" id="SDB96093.1"/>
    </source>
</evidence>
<dbReference type="NCBIfam" id="NF038310">
    <property type="entry name" value="lysogeny_AimR"/>
    <property type="match status" value="1"/>
</dbReference>
<dbReference type="RefSeq" id="WP_090775234.1">
    <property type="nucleotide sequence ID" value="NZ_FMYM01000004.1"/>
</dbReference>
<dbReference type="InterPro" id="IPR047705">
    <property type="entry name" value="AimR-like"/>
</dbReference>
<organism evidence="2 3">
    <name type="scientific">Shouchella lonarensis</name>
    <dbReference type="NCBI Taxonomy" id="1464122"/>
    <lineage>
        <taxon>Bacteria</taxon>
        <taxon>Bacillati</taxon>
        <taxon>Bacillota</taxon>
        <taxon>Bacilli</taxon>
        <taxon>Bacillales</taxon>
        <taxon>Bacillaceae</taxon>
        <taxon>Shouchella</taxon>
    </lineage>
</organism>
<feature type="compositionally biased region" description="Low complexity" evidence="1">
    <location>
        <begin position="8"/>
        <end position="23"/>
    </location>
</feature>
<sequence length="391" mass="45292">MQNENQKATAAMDTNTTTTQALTPEMETHLQRLKCWRREQKFTEEVMHGLAASDGAERIRLYFEQVIYTVRNAAPEHLVSFMNAYVRGLKDGVQVPDSLEYAVLFQQIDLLKEILDQYEGKPFWQDWMKVYRFLLSVIEGKLTHEEVLKQSQVLKSEVRDQSLHVRLDLVAVTAHRNLRNYEKINVLLQHLSKRLDVLEFSFMKSALKSRMELAEARTLLFSTGDVSKAEKKFSRVIMNNATPSALVIAAYQDRGLSMLNQSLVEQSKNCLQSFKIAMSRAKQFGLEKDYEQTKREYLPFVRNLHGQKFDASDAPLKEQAHQLIVRGENERALYLIEDLSARGMGEVFLSFYKAKALKDTELMSQVRDQFKDENFAYMVPIVDREIRSLDN</sequence>
<accession>A0A1G6HPL9</accession>
<name>A0A1G6HPL9_9BACI</name>
<dbReference type="AlphaFoldDB" id="A0A1G6HPL9"/>
<dbReference type="Proteomes" id="UP000242662">
    <property type="component" value="Unassembled WGS sequence"/>
</dbReference>
<dbReference type="Pfam" id="PF22871">
    <property type="entry name" value="AimR"/>
    <property type="match status" value="1"/>
</dbReference>
<evidence type="ECO:0000256" key="1">
    <source>
        <dbReference type="SAM" id="MobiDB-lite"/>
    </source>
</evidence>
<dbReference type="EMBL" id="FMYM01000004">
    <property type="protein sequence ID" value="SDB96093.1"/>
    <property type="molecule type" value="Genomic_DNA"/>
</dbReference>
<keyword evidence="3" id="KW-1185">Reference proteome</keyword>
<gene>
    <name evidence="2" type="ORF">SAMN05421737_104109</name>
</gene>
<dbReference type="OrthoDB" id="2692106at2"/>
<reference evidence="3" key="1">
    <citation type="submission" date="2016-09" db="EMBL/GenBank/DDBJ databases">
        <authorList>
            <person name="Varghese N."/>
            <person name="Submissions S."/>
        </authorList>
    </citation>
    <scope>NUCLEOTIDE SEQUENCE [LARGE SCALE GENOMIC DNA]</scope>
    <source>
        <strain evidence="3">25nlg</strain>
    </source>
</reference>
<feature type="region of interest" description="Disordered" evidence="1">
    <location>
        <begin position="1"/>
        <end position="24"/>
    </location>
</feature>
<proteinExistence type="predicted"/>
<protein>
    <submittedName>
        <fullName evidence="2">Uncharacterized protein</fullName>
    </submittedName>
</protein>